<feature type="region of interest" description="Disordered" evidence="1">
    <location>
        <begin position="21"/>
        <end position="62"/>
    </location>
</feature>
<dbReference type="EMBL" id="JAVHNR010000010">
    <property type="protein sequence ID" value="KAK6332128.1"/>
    <property type="molecule type" value="Genomic_DNA"/>
</dbReference>
<evidence type="ECO:0000313" key="3">
    <source>
        <dbReference type="Proteomes" id="UP001313282"/>
    </source>
</evidence>
<feature type="region of interest" description="Disordered" evidence="1">
    <location>
        <begin position="562"/>
        <end position="600"/>
    </location>
</feature>
<sequence>MDAPSNPSSVLTLTKTVVLTPRPPVHCPKPIRKKKKSSLASLQRQRFYPPGESAPSDELSHKRSRSNLLTWQEFVMDGFGPTMSLASLVSWQDMLCYSPPPQGIDGPATPPEVRDALVAKKKKKNTRQRFLKGIQSLNRSKGKESPRKLVGNGPSGQYPSSPPRGAGKVWPVSLGKVSMINASQRHSPDDGSKNQPRAQPGPFSGWASRAKKFLLLKKSSAKKGKGSAGPSLPQDREYRSSSSGSTSPNLNRRLLARENTPTKITVKRPSLRPDPISPVSSASVSTVSVTQPVSGWTFLAPPGQSPSPTGGLPPPSLQPSEQLVSSGVASLGQPIAPMDQLLRRHSINANLNEGEDPGVGNSLLEPRMSVAGSTKSHETLWRRSVSSPSISSSYTSLSVPTGGSRQSSIWDYRGSIASMPRGSITSVSDAKRTLRANLTGNITHESRGREGATRKRVSDTSTHNHVHGMFCSSGHLGPFHLESSMPDIPSLEAEVAQKTELVQEAESAPEIEPELETSLPRRATFGGRRPSVVKKDHLEIYSHPYFEVAPGERHRSLSSLTFGSRSGHVQRQSTMDSTGSFRTALDGTEDSTADVSFASF</sequence>
<evidence type="ECO:0000313" key="2">
    <source>
        <dbReference type="EMBL" id="KAK6332128.1"/>
    </source>
</evidence>
<feature type="region of interest" description="Disordered" evidence="1">
    <location>
        <begin position="134"/>
        <end position="170"/>
    </location>
</feature>
<name>A0AAN8MQS1_9PEZI</name>
<feature type="region of interest" description="Disordered" evidence="1">
    <location>
        <begin position="183"/>
        <end position="206"/>
    </location>
</feature>
<feature type="region of interest" description="Disordered" evidence="1">
    <location>
        <begin position="297"/>
        <end position="327"/>
    </location>
</feature>
<dbReference type="AlphaFoldDB" id="A0AAN8MQS1"/>
<evidence type="ECO:0000256" key="1">
    <source>
        <dbReference type="SAM" id="MobiDB-lite"/>
    </source>
</evidence>
<protein>
    <submittedName>
        <fullName evidence="2">Uncharacterized protein</fullName>
    </submittedName>
</protein>
<feature type="compositionally biased region" description="Polar residues" evidence="1">
    <location>
        <begin position="562"/>
        <end position="581"/>
    </location>
</feature>
<comment type="caution">
    <text evidence="2">The sequence shown here is derived from an EMBL/GenBank/DDBJ whole genome shotgun (WGS) entry which is preliminary data.</text>
</comment>
<keyword evidence="3" id="KW-1185">Reference proteome</keyword>
<gene>
    <name evidence="2" type="ORF">TWF718_002662</name>
</gene>
<accession>A0AAN8MQS1</accession>
<feature type="region of interest" description="Disordered" evidence="1">
    <location>
        <begin position="219"/>
        <end position="284"/>
    </location>
</feature>
<reference evidence="2 3" key="1">
    <citation type="submission" date="2019-10" db="EMBL/GenBank/DDBJ databases">
        <authorList>
            <person name="Palmer J.M."/>
        </authorList>
    </citation>
    <scope>NUCLEOTIDE SEQUENCE [LARGE SCALE GENOMIC DNA]</scope>
    <source>
        <strain evidence="2 3">TWF718</strain>
    </source>
</reference>
<organism evidence="2 3">
    <name type="scientific">Orbilia javanica</name>
    <dbReference type="NCBI Taxonomy" id="47235"/>
    <lineage>
        <taxon>Eukaryota</taxon>
        <taxon>Fungi</taxon>
        <taxon>Dikarya</taxon>
        <taxon>Ascomycota</taxon>
        <taxon>Pezizomycotina</taxon>
        <taxon>Orbiliomycetes</taxon>
        <taxon>Orbiliales</taxon>
        <taxon>Orbiliaceae</taxon>
        <taxon>Orbilia</taxon>
    </lineage>
</organism>
<proteinExistence type="predicted"/>
<dbReference type="Proteomes" id="UP001313282">
    <property type="component" value="Unassembled WGS sequence"/>
</dbReference>